<evidence type="ECO:0000313" key="4">
    <source>
        <dbReference type="Proteomes" id="UP000789739"/>
    </source>
</evidence>
<reference evidence="3" key="1">
    <citation type="submission" date="2021-06" db="EMBL/GenBank/DDBJ databases">
        <authorList>
            <person name="Kallberg Y."/>
            <person name="Tangrot J."/>
            <person name="Rosling A."/>
        </authorList>
    </citation>
    <scope>NUCLEOTIDE SEQUENCE</scope>
    <source>
        <strain evidence="3">BR232B</strain>
    </source>
</reference>
<dbReference type="OrthoDB" id="2444199at2759"/>
<keyword evidence="2" id="KW-0812">Transmembrane</keyword>
<dbReference type="EMBL" id="CAJVPI010001277">
    <property type="protein sequence ID" value="CAG8604562.1"/>
    <property type="molecule type" value="Genomic_DNA"/>
</dbReference>
<sequence>MTLPTMFISFQYNHTITCVFKYKLNASTTEECSKYITQPKPADYGTYVGYFAPPFSLKVIPPENSEEGIRGVLFSMAITDARPIDTTIHRMVLLLLDTETYVKADNKSIDAARKIDPTFVNSVMTQTDYIIFYRQSNYLTYTRSVRGIIKPNILADFGFSQTIYISYLNTALTSGPLAENYNIIKPNIYGTVDIKPSSFLVRTDTERRSNTVLGSLGLLGGAWSLALIAYATLFGSKSLTPWGLIHSYCCCFVRSTRSRFRESFSTIPLQSSSSSTSDLSILSSDLSYNDNALQQRLDALELFLKEYVVDQTYLEDLNANKYSSKISEFLGNWTWKSRKRNDSSTSDATLPQVSSTENDSSTIDTTQPQVSSTDSPNIRDISNYQLPIPNLHNDNTLL</sequence>
<evidence type="ECO:0000256" key="2">
    <source>
        <dbReference type="SAM" id="Phobius"/>
    </source>
</evidence>
<keyword evidence="2" id="KW-1133">Transmembrane helix</keyword>
<protein>
    <submittedName>
        <fullName evidence="3">9543_t:CDS:1</fullName>
    </submittedName>
</protein>
<dbReference type="AlphaFoldDB" id="A0A9N9CI56"/>
<accession>A0A9N9CI56</accession>
<evidence type="ECO:0000313" key="3">
    <source>
        <dbReference type="EMBL" id="CAG8604562.1"/>
    </source>
</evidence>
<name>A0A9N9CI56_9GLOM</name>
<dbReference type="Proteomes" id="UP000789739">
    <property type="component" value="Unassembled WGS sequence"/>
</dbReference>
<keyword evidence="4" id="KW-1185">Reference proteome</keyword>
<gene>
    <name evidence="3" type="ORF">PBRASI_LOCUS7831</name>
</gene>
<comment type="caution">
    <text evidence="3">The sequence shown here is derived from an EMBL/GenBank/DDBJ whole genome shotgun (WGS) entry which is preliminary data.</text>
</comment>
<keyword evidence="2" id="KW-0472">Membrane</keyword>
<organism evidence="3 4">
    <name type="scientific">Paraglomus brasilianum</name>
    <dbReference type="NCBI Taxonomy" id="144538"/>
    <lineage>
        <taxon>Eukaryota</taxon>
        <taxon>Fungi</taxon>
        <taxon>Fungi incertae sedis</taxon>
        <taxon>Mucoromycota</taxon>
        <taxon>Glomeromycotina</taxon>
        <taxon>Glomeromycetes</taxon>
        <taxon>Paraglomerales</taxon>
        <taxon>Paraglomeraceae</taxon>
        <taxon>Paraglomus</taxon>
    </lineage>
</organism>
<proteinExistence type="predicted"/>
<feature type="compositionally biased region" description="Polar residues" evidence="1">
    <location>
        <begin position="343"/>
        <end position="385"/>
    </location>
</feature>
<feature type="transmembrane region" description="Helical" evidence="2">
    <location>
        <begin position="212"/>
        <end position="233"/>
    </location>
</feature>
<feature type="region of interest" description="Disordered" evidence="1">
    <location>
        <begin position="338"/>
        <end position="386"/>
    </location>
</feature>
<evidence type="ECO:0000256" key="1">
    <source>
        <dbReference type="SAM" id="MobiDB-lite"/>
    </source>
</evidence>